<protein>
    <submittedName>
        <fullName evidence="3">4-hydroxybenzoyl-CoA thioesterase</fullName>
    </submittedName>
</protein>
<dbReference type="KEGG" id="mela:C6568_00020"/>
<dbReference type="AlphaFoldDB" id="A0A2R3Q7S4"/>
<dbReference type="EMBL" id="CP027667">
    <property type="protein sequence ID" value="AVO47819.1"/>
    <property type="molecule type" value="Genomic_DNA"/>
</dbReference>
<gene>
    <name evidence="3" type="ORF">C6568_00020</name>
</gene>
<dbReference type="OrthoDB" id="9796171at2"/>
<dbReference type="GO" id="GO:0004343">
    <property type="term" value="F:glucosamine 6-phosphate N-acetyltransferase activity"/>
    <property type="evidence" value="ECO:0007669"/>
    <property type="project" value="TreeGrafter"/>
</dbReference>
<dbReference type="InterPro" id="IPR039143">
    <property type="entry name" value="GNPNAT1-like"/>
</dbReference>
<dbReference type="Proteomes" id="UP000237925">
    <property type="component" value="Chromosome"/>
</dbReference>
<dbReference type="Pfam" id="PF13279">
    <property type="entry name" value="4HBT_2"/>
    <property type="match status" value="1"/>
</dbReference>
<reference evidence="3 4" key="1">
    <citation type="submission" date="2018-03" db="EMBL/GenBank/DDBJ databases">
        <title>Genome sequencing of Melaminivora sp.</title>
        <authorList>
            <person name="Kim S.-J."/>
            <person name="Heo J."/>
            <person name="Ahn J.-H."/>
            <person name="Kwon S.-W."/>
        </authorList>
    </citation>
    <scope>NUCLEOTIDE SEQUENCE [LARGE SCALE GENOMIC DNA]</scope>
    <source>
        <strain evidence="3 4">SC2-9</strain>
    </source>
</reference>
<dbReference type="CDD" id="cd04301">
    <property type="entry name" value="NAT_SF"/>
    <property type="match status" value="1"/>
</dbReference>
<dbReference type="PROSITE" id="PS51186">
    <property type="entry name" value="GNAT"/>
    <property type="match status" value="1"/>
</dbReference>
<dbReference type="PANTHER" id="PTHR13355:SF11">
    <property type="entry name" value="GLUCOSAMINE 6-PHOSPHATE N-ACETYLTRANSFERASE"/>
    <property type="match status" value="1"/>
</dbReference>
<accession>A0A2R3Q7S4</accession>
<dbReference type="Gene3D" id="3.40.630.30">
    <property type="match status" value="1"/>
</dbReference>
<dbReference type="RefSeq" id="WP_106682302.1">
    <property type="nucleotide sequence ID" value="NZ_CP027667.1"/>
</dbReference>
<dbReference type="PANTHER" id="PTHR13355">
    <property type="entry name" value="GLUCOSAMINE 6-PHOSPHATE N-ACETYLTRANSFERASE"/>
    <property type="match status" value="1"/>
</dbReference>
<sequence length="287" mass="31716">MQIQDFRCRLRLRVRWSEVDPQKIVFNAHYLTYADCAMAEYWRALALPYEPSMQALGGEVYLKKADVEYHASARLDDMLDVGLRCACIGNSSLNFECGIFAADRLLVTVRLLYVFADPATQTKRSVPPALRAIIDHFEAGGQMAELRCGDWATLERDASALRMAVFVQEQGIAADIEIDEHDAQALHAVAYNRLGLPLATGRLLPARDGAARIGRMAVERSMRGEGWGRAVLDALVQAAHSRGDAAVELHAQRSAEAFYRKAGFAPEGEPFEEAGIAHIAMRRALQG</sequence>
<dbReference type="GO" id="GO:0016787">
    <property type="term" value="F:hydrolase activity"/>
    <property type="evidence" value="ECO:0007669"/>
    <property type="project" value="UniProtKB-KW"/>
</dbReference>
<dbReference type="InterPro" id="IPR016181">
    <property type="entry name" value="Acyl_CoA_acyltransferase"/>
</dbReference>
<dbReference type="InterPro" id="IPR006684">
    <property type="entry name" value="YbgC/YbaW"/>
</dbReference>
<dbReference type="SUPFAM" id="SSF55729">
    <property type="entry name" value="Acyl-CoA N-acyltransferases (Nat)"/>
    <property type="match status" value="1"/>
</dbReference>
<dbReference type="InterPro" id="IPR029069">
    <property type="entry name" value="HotDog_dom_sf"/>
</dbReference>
<dbReference type="Pfam" id="PF13673">
    <property type="entry name" value="Acetyltransf_10"/>
    <property type="match status" value="1"/>
</dbReference>
<dbReference type="Gene3D" id="3.10.129.10">
    <property type="entry name" value="Hotdog Thioesterase"/>
    <property type="match status" value="1"/>
</dbReference>
<evidence type="ECO:0000313" key="4">
    <source>
        <dbReference type="Proteomes" id="UP000237925"/>
    </source>
</evidence>
<dbReference type="CDD" id="cd00586">
    <property type="entry name" value="4HBT"/>
    <property type="match status" value="1"/>
</dbReference>
<dbReference type="SUPFAM" id="SSF54637">
    <property type="entry name" value="Thioesterase/thiol ester dehydrase-isomerase"/>
    <property type="match status" value="1"/>
</dbReference>
<evidence type="ECO:0000259" key="2">
    <source>
        <dbReference type="PROSITE" id="PS51186"/>
    </source>
</evidence>
<evidence type="ECO:0000256" key="1">
    <source>
        <dbReference type="ARBA" id="ARBA00022801"/>
    </source>
</evidence>
<name>A0A2R3Q7S4_9BURK</name>
<keyword evidence="4" id="KW-1185">Reference proteome</keyword>
<dbReference type="NCBIfam" id="TIGR00051">
    <property type="entry name" value="YbgC/FadM family acyl-CoA thioesterase"/>
    <property type="match status" value="1"/>
</dbReference>
<proteinExistence type="predicted"/>
<feature type="domain" description="N-acetyltransferase" evidence="2">
    <location>
        <begin position="144"/>
        <end position="286"/>
    </location>
</feature>
<organism evidence="3 4">
    <name type="scientific">Melaminivora suipulveris</name>
    <dbReference type="NCBI Taxonomy" id="2109913"/>
    <lineage>
        <taxon>Bacteria</taxon>
        <taxon>Pseudomonadati</taxon>
        <taxon>Pseudomonadota</taxon>
        <taxon>Betaproteobacteria</taxon>
        <taxon>Burkholderiales</taxon>
        <taxon>Comamonadaceae</taxon>
        <taxon>Melaminivora</taxon>
    </lineage>
</organism>
<keyword evidence="1" id="KW-0378">Hydrolase</keyword>
<evidence type="ECO:0000313" key="3">
    <source>
        <dbReference type="EMBL" id="AVO47819.1"/>
    </source>
</evidence>
<dbReference type="InterPro" id="IPR000182">
    <property type="entry name" value="GNAT_dom"/>
</dbReference>